<evidence type="ECO:0008006" key="3">
    <source>
        <dbReference type="Google" id="ProtNLM"/>
    </source>
</evidence>
<dbReference type="Proteomes" id="UP000178870">
    <property type="component" value="Unassembled WGS sequence"/>
</dbReference>
<proteinExistence type="predicted"/>
<evidence type="ECO:0000313" key="2">
    <source>
        <dbReference type="Proteomes" id="UP000178870"/>
    </source>
</evidence>
<comment type="caution">
    <text evidence="1">The sequence shown here is derived from an EMBL/GenBank/DDBJ whole genome shotgun (WGS) entry which is preliminary data.</text>
</comment>
<reference evidence="1 2" key="1">
    <citation type="journal article" date="2016" name="Nat. Commun.">
        <title>Thousands of microbial genomes shed light on interconnected biogeochemical processes in an aquifer system.</title>
        <authorList>
            <person name="Anantharaman K."/>
            <person name="Brown C.T."/>
            <person name="Hug L.A."/>
            <person name="Sharon I."/>
            <person name="Castelle C.J."/>
            <person name="Probst A.J."/>
            <person name="Thomas B.C."/>
            <person name="Singh A."/>
            <person name="Wilkins M.J."/>
            <person name="Karaoz U."/>
            <person name="Brodie E.L."/>
            <person name="Williams K.H."/>
            <person name="Hubbard S.S."/>
            <person name="Banfield J.F."/>
        </authorList>
    </citation>
    <scope>NUCLEOTIDE SEQUENCE [LARGE SCALE GENOMIC DNA]</scope>
</reference>
<accession>A0A1F7YV62</accession>
<name>A0A1F7YV62_9BACT</name>
<dbReference type="Pfam" id="PF09826">
    <property type="entry name" value="Beta_propel"/>
    <property type="match status" value="1"/>
</dbReference>
<evidence type="ECO:0000313" key="1">
    <source>
        <dbReference type="EMBL" id="OGM31216.1"/>
    </source>
</evidence>
<protein>
    <recommendedName>
        <fullName evidence="3">Copper amine oxidase-like N-terminal domain-containing protein</fullName>
    </recommendedName>
</protein>
<dbReference type="InterPro" id="IPR011047">
    <property type="entry name" value="Quinoprotein_ADH-like_sf"/>
</dbReference>
<dbReference type="SUPFAM" id="SSF50998">
    <property type="entry name" value="Quinoprotein alcohol dehydrogenase-like"/>
    <property type="match status" value="1"/>
</dbReference>
<dbReference type="InterPro" id="IPR014441">
    <property type="entry name" value="UCP006425_b-propeller"/>
</dbReference>
<gene>
    <name evidence="1" type="ORF">A2803_01900</name>
</gene>
<dbReference type="PIRSF" id="PIRSF006425">
    <property type="entry name" value="UCP006425_WD40"/>
    <property type="match status" value="1"/>
</dbReference>
<dbReference type="InterPro" id="IPR019198">
    <property type="entry name" value="Beta_propeller_containing"/>
</dbReference>
<organism evidence="1 2">
    <name type="scientific">Candidatus Woesebacteria bacterium RIFCSPHIGHO2_01_FULL_44_21</name>
    <dbReference type="NCBI Taxonomy" id="1802503"/>
    <lineage>
        <taxon>Bacteria</taxon>
        <taxon>Candidatus Woeseibacteriota</taxon>
    </lineage>
</organism>
<dbReference type="EMBL" id="MGGP01000029">
    <property type="protein sequence ID" value="OGM31216.1"/>
    <property type="molecule type" value="Genomic_DNA"/>
</dbReference>
<dbReference type="AlphaFoldDB" id="A0A1F7YV62"/>
<sequence>MILGVFGVLFLNKQGANLFTSPSTAGFEKFSSESQLRDYLTEAQSAGLTSLGGFSAGLSRDMVGMPLSAPSAFSSLESTGANNVKRVSETNVQVIGLDEPDIVKTDGKNIFFSSENYYLAGGGVGRPMPVEPFIMEDSSARIAPDIYPPQNLSTTKVINAFPPESIALSSKIDTTGDLLLSENVLMVMTYNKVTAFDVANPASPKEIWSHEFDENFSYATARLTGGKVYLVTSRYADYSLPCPVPLLKGVNAMTIPCTDIYRPMRPISSNTVYSVVKLDPKSGSVEDSVTFLGDAGGSVIYMSPNAIYASFVSYPSPLEFLANFLAENRDLFSDEVANKVENLRAIDISNESKINELGIIIQKHLSGLTNDERARVESEFTNKMSDYIKSHGRELQVTSLVKIDKNSLDVSATGEVPGSPLNQFSLDEWSGNLRVTTTLSASTMFGQGESANDLYVLDANLRVIGQIQGLALGERIYSARFIEDKAYLVTFKQIDPFFVIDLSNPSSPRVAGELKIPGFSSYLHPLSENRILGVGQEGLPAQAGSQSKLSVFDVSNPDNPVEVDKYMLNEYYSEVQNNHHAFLADPDHGVFFMPAGANGYILSWTNGLTLERVVTGISARRALYINDFLYVVGDSKIVVLNELTWEETSSLEF</sequence>